<proteinExistence type="predicted"/>
<name>A0ABR0AK35_9CRUS</name>
<dbReference type="Proteomes" id="UP001234178">
    <property type="component" value="Unassembled WGS sequence"/>
</dbReference>
<reference evidence="1 2" key="1">
    <citation type="journal article" date="2023" name="Nucleic Acids Res.">
        <title>The hologenome of Daphnia magna reveals possible DNA methylation and microbiome-mediated evolution of the host genome.</title>
        <authorList>
            <person name="Chaturvedi A."/>
            <person name="Li X."/>
            <person name="Dhandapani V."/>
            <person name="Marshall H."/>
            <person name="Kissane S."/>
            <person name="Cuenca-Cambronero M."/>
            <person name="Asole G."/>
            <person name="Calvet F."/>
            <person name="Ruiz-Romero M."/>
            <person name="Marangio P."/>
            <person name="Guigo R."/>
            <person name="Rago D."/>
            <person name="Mirbahai L."/>
            <person name="Eastwood N."/>
            <person name="Colbourne J.K."/>
            <person name="Zhou J."/>
            <person name="Mallon E."/>
            <person name="Orsini L."/>
        </authorList>
    </citation>
    <scope>NUCLEOTIDE SEQUENCE [LARGE SCALE GENOMIC DNA]</scope>
    <source>
        <strain evidence="1">LRV0_1</strain>
    </source>
</reference>
<organism evidence="1 2">
    <name type="scientific">Daphnia magna</name>
    <dbReference type="NCBI Taxonomy" id="35525"/>
    <lineage>
        <taxon>Eukaryota</taxon>
        <taxon>Metazoa</taxon>
        <taxon>Ecdysozoa</taxon>
        <taxon>Arthropoda</taxon>
        <taxon>Crustacea</taxon>
        <taxon>Branchiopoda</taxon>
        <taxon>Diplostraca</taxon>
        <taxon>Cladocera</taxon>
        <taxon>Anomopoda</taxon>
        <taxon>Daphniidae</taxon>
        <taxon>Daphnia</taxon>
    </lineage>
</organism>
<sequence>MKILRLDCSKKCVLGFFLFGDHPSSPSVSGTCYHLAVGMDNDQFQDDVIASPNLSAFRKSLYVFPDGEKVNDVKVQD</sequence>
<comment type="caution">
    <text evidence="1">The sequence shown here is derived from an EMBL/GenBank/DDBJ whole genome shotgun (WGS) entry which is preliminary data.</text>
</comment>
<accession>A0ABR0AK35</accession>
<evidence type="ECO:0000313" key="1">
    <source>
        <dbReference type="EMBL" id="KAK4025473.1"/>
    </source>
</evidence>
<dbReference type="EMBL" id="JAOYFB010000038">
    <property type="protein sequence ID" value="KAK4025473.1"/>
    <property type="molecule type" value="Genomic_DNA"/>
</dbReference>
<protein>
    <submittedName>
        <fullName evidence="1">Uncharacterized protein</fullName>
    </submittedName>
</protein>
<evidence type="ECO:0000313" key="2">
    <source>
        <dbReference type="Proteomes" id="UP001234178"/>
    </source>
</evidence>
<gene>
    <name evidence="1" type="ORF">OUZ56_014540</name>
</gene>
<keyword evidence="2" id="KW-1185">Reference proteome</keyword>